<dbReference type="EMBL" id="QGDT01000009">
    <property type="protein sequence ID" value="PWJ57012.1"/>
    <property type="molecule type" value="Genomic_DNA"/>
</dbReference>
<evidence type="ECO:0000313" key="4">
    <source>
        <dbReference type="Proteomes" id="UP000245880"/>
    </source>
</evidence>
<name>A0A316AH77_9BACT</name>
<sequence length="216" mass="23865">MAIIGYAIGTLTGVRYLKTTTLRVLLCILVLIGFGSFNTKPKWISLFNGKNLEGWSTSDNATWEVKDGVITGTDGRGHLYANPFLKDLEIKGELRISSQGNSANGGLYFSSQCACQGSNAFPQGYEAKICNSQDAYTGWPWKPGTPTGKASALLTKDGEWFPMRVQAIGSTIKIWVKDQLVMTQIDDTYNEGHFALQCHNAGMIFEARNLYYKKLK</sequence>
<comment type="caution">
    <text evidence="3">The sequence shown here is derived from an EMBL/GenBank/DDBJ whole genome shotgun (WGS) entry which is preliminary data.</text>
</comment>
<reference evidence="3 4" key="1">
    <citation type="submission" date="2018-03" db="EMBL/GenBank/DDBJ databases">
        <title>Genomic Encyclopedia of Archaeal and Bacterial Type Strains, Phase II (KMG-II): from individual species to whole genera.</title>
        <authorList>
            <person name="Goeker M."/>
        </authorList>
    </citation>
    <scope>NUCLEOTIDE SEQUENCE [LARGE SCALE GENOMIC DNA]</scope>
    <source>
        <strain evidence="3 4">DSM 100346</strain>
    </source>
</reference>
<keyword evidence="1" id="KW-0812">Transmembrane</keyword>
<dbReference type="AlphaFoldDB" id="A0A316AH77"/>
<dbReference type="Gene3D" id="2.60.120.560">
    <property type="entry name" value="Exo-inulinase, domain 1"/>
    <property type="match status" value="1"/>
</dbReference>
<keyword evidence="4" id="KW-1185">Reference proteome</keyword>
<feature type="domain" description="3-keto-alpha-glucoside-1,2-lyase/3-keto-2-hydroxy-glucal hydratase" evidence="2">
    <location>
        <begin position="42"/>
        <end position="205"/>
    </location>
</feature>
<organism evidence="3 4">
    <name type="scientific">Dyadobacter jejuensis</name>
    <dbReference type="NCBI Taxonomy" id="1082580"/>
    <lineage>
        <taxon>Bacteria</taxon>
        <taxon>Pseudomonadati</taxon>
        <taxon>Bacteroidota</taxon>
        <taxon>Cytophagia</taxon>
        <taxon>Cytophagales</taxon>
        <taxon>Spirosomataceae</taxon>
        <taxon>Dyadobacter</taxon>
    </lineage>
</organism>
<protein>
    <submittedName>
        <fullName evidence="3">Uncharacterized protein DUF1080</fullName>
    </submittedName>
</protein>
<gene>
    <name evidence="3" type="ORF">CLV98_109121</name>
</gene>
<dbReference type="InterPro" id="IPR010496">
    <property type="entry name" value="AL/BT2_dom"/>
</dbReference>
<accession>A0A316AH77</accession>
<keyword evidence="1" id="KW-1133">Transmembrane helix</keyword>
<proteinExistence type="predicted"/>
<dbReference type="Proteomes" id="UP000245880">
    <property type="component" value="Unassembled WGS sequence"/>
</dbReference>
<feature type="transmembrane region" description="Helical" evidence="1">
    <location>
        <begin position="20"/>
        <end position="37"/>
    </location>
</feature>
<dbReference type="GO" id="GO:0016787">
    <property type="term" value="F:hydrolase activity"/>
    <property type="evidence" value="ECO:0007669"/>
    <property type="project" value="InterPro"/>
</dbReference>
<keyword evidence="1" id="KW-0472">Membrane</keyword>
<dbReference type="Pfam" id="PF06439">
    <property type="entry name" value="3keto-disac_hyd"/>
    <property type="match status" value="1"/>
</dbReference>
<evidence type="ECO:0000313" key="3">
    <source>
        <dbReference type="EMBL" id="PWJ57012.1"/>
    </source>
</evidence>
<evidence type="ECO:0000259" key="2">
    <source>
        <dbReference type="Pfam" id="PF06439"/>
    </source>
</evidence>
<evidence type="ECO:0000256" key="1">
    <source>
        <dbReference type="SAM" id="Phobius"/>
    </source>
</evidence>